<comment type="catalytic activity">
    <reaction evidence="5 6 8">
        <text>L-histidine = trans-urocanate + NH4(+)</text>
        <dbReference type="Rhea" id="RHEA:21232"/>
        <dbReference type="ChEBI" id="CHEBI:17771"/>
        <dbReference type="ChEBI" id="CHEBI:28938"/>
        <dbReference type="ChEBI" id="CHEBI:57595"/>
        <dbReference type="EC" id="4.3.1.3"/>
    </reaction>
</comment>
<comment type="pathway">
    <text evidence="1 6 8">Amino-acid degradation; L-histidine degradation into L-glutamate; N-formimidoyl-L-glutamate from L-histidine: step 1/3.</text>
</comment>
<dbReference type="NCBIfam" id="TIGR01225">
    <property type="entry name" value="hutH"/>
    <property type="match status" value="1"/>
</dbReference>
<evidence type="ECO:0000256" key="4">
    <source>
        <dbReference type="ARBA" id="ARBA00023239"/>
    </source>
</evidence>
<dbReference type="Proteomes" id="UP001162891">
    <property type="component" value="Chromosome"/>
</dbReference>
<feature type="cross-link" description="5-imidazolinone (Ala-Gly)" evidence="6">
    <location>
        <begin position="143"/>
        <end position="145"/>
    </location>
</feature>
<comment type="subcellular location">
    <subcellularLocation>
        <location evidence="6 9">Cytoplasm</location>
    </subcellularLocation>
</comment>
<organism evidence="10 11">
    <name type="scientific">Anaeromyxobacter oryzae</name>
    <dbReference type="NCBI Taxonomy" id="2918170"/>
    <lineage>
        <taxon>Bacteria</taxon>
        <taxon>Pseudomonadati</taxon>
        <taxon>Myxococcota</taxon>
        <taxon>Myxococcia</taxon>
        <taxon>Myxococcales</taxon>
        <taxon>Cystobacterineae</taxon>
        <taxon>Anaeromyxobacteraceae</taxon>
        <taxon>Anaeromyxobacter</taxon>
    </lineage>
</organism>
<name>A0ABN6N0C9_9BACT</name>
<dbReference type="InterPro" id="IPR022313">
    <property type="entry name" value="Phe/His_NH3-lyase_AS"/>
</dbReference>
<dbReference type="PANTHER" id="PTHR10362">
    <property type="entry name" value="HISTIDINE AMMONIA-LYASE"/>
    <property type="match status" value="1"/>
</dbReference>
<dbReference type="SUPFAM" id="SSF48557">
    <property type="entry name" value="L-aspartase-like"/>
    <property type="match status" value="1"/>
</dbReference>
<reference evidence="11" key="1">
    <citation type="journal article" date="2022" name="Int. J. Syst. Evol. Microbiol.">
        <title>Anaeromyxobacter oryzae sp. nov., Anaeromyxobacter diazotrophicus sp. nov. and Anaeromyxobacter paludicola sp. nov., isolated from paddy soils.</title>
        <authorList>
            <person name="Itoh H."/>
            <person name="Xu Z."/>
            <person name="Mise K."/>
            <person name="Masuda Y."/>
            <person name="Ushijima N."/>
            <person name="Hayakawa C."/>
            <person name="Shiratori Y."/>
            <person name="Senoo K."/>
        </authorList>
    </citation>
    <scope>NUCLEOTIDE SEQUENCE [LARGE SCALE GENOMIC DNA]</scope>
    <source>
        <strain evidence="11">Red232</strain>
    </source>
</reference>
<dbReference type="HAMAP" id="MF_00229">
    <property type="entry name" value="His_ammonia_lyase"/>
    <property type="match status" value="1"/>
</dbReference>
<dbReference type="CDD" id="cd00332">
    <property type="entry name" value="PAL-HAL"/>
    <property type="match status" value="1"/>
</dbReference>
<evidence type="ECO:0000256" key="1">
    <source>
        <dbReference type="ARBA" id="ARBA00005113"/>
    </source>
</evidence>
<dbReference type="Pfam" id="PF00221">
    <property type="entry name" value="Lyase_aromatic"/>
    <property type="match status" value="1"/>
</dbReference>
<evidence type="ECO:0000256" key="7">
    <source>
        <dbReference type="RuleBase" id="RU003954"/>
    </source>
</evidence>
<sequence>MEHVLLDGDTLTLDEVLAVAHARARAEIAPEARDRVRRARALVEARLEDGEAHYGINTGFGTLAEVRIDRADLERLQRNLVLSHAAGVGAPLPLEEARALVLLRANVLAKGVSGIREETLDLLVALLERGVVPVVPERGSVGASGDLAPLAHLALVLIGEGEAFLAPPGAAPERLPSREALRRAGLAPVILQPKEGLALVNGTQAMAAVGTLALLRAERLADMADLAGAMTLEGLLGSQRPFAAEIQAARGQLGQVVSAARLRALLEGSEINASHQGPGCHKVQDPYSLRCMPQVHGATRDGLSFCRQVLGREVNAATDNPLVFPDTGEIVSGGNFHGQPVALALDVLGIAASHLAAISERRVEQLVNPSLSGLPPFLAPRHGLNSGFMIAQVTSAALVSENKVLCHPASVDSIPSSAGREDHVSMGMTAALKARQIVENVRTCLAIELLVAAQAIDLRAPLRPAAPVAEAHRRIRAVVPRLEEDRELHRDIEAVCRLVDGGALAV</sequence>
<dbReference type="InterPro" id="IPR005921">
    <property type="entry name" value="HutH"/>
</dbReference>
<evidence type="ECO:0000256" key="5">
    <source>
        <dbReference type="ARBA" id="ARBA00049269"/>
    </source>
</evidence>
<dbReference type="Gene3D" id="1.20.200.10">
    <property type="entry name" value="Fumarase/aspartase (Central domain)"/>
    <property type="match status" value="1"/>
</dbReference>
<accession>A0ABN6N0C9</accession>
<dbReference type="NCBIfam" id="NF006871">
    <property type="entry name" value="PRK09367.1"/>
    <property type="match status" value="1"/>
</dbReference>
<dbReference type="InterPro" id="IPR024083">
    <property type="entry name" value="Fumarase/histidase_N"/>
</dbReference>
<evidence type="ECO:0000313" key="11">
    <source>
        <dbReference type="Proteomes" id="UP001162891"/>
    </source>
</evidence>
<keyword evidence="11" id="KW-1185">Reference proteome</keyword>
<keyword evidence="4 6" id="KW-0456">Lyase</keyword>
<dbReference type="RefSeq" id="WP_248357144.1">
    <property type="nucleotide sequence ID" value="NZ_AP025591.1"/>
</dbReference>
<feature type="modified residue" description="2,3-didehydroalanine (Ser)" evidence="6">
    <location>
        <position position="144"/>
    </location>
</feature>
<comment type="similarity">
    <text evidence="6 7">Belongs to the PAL/histidase family.</text>
</comment>
<evidence type="ECO:0000256" key="9">
    <source>
        <dbReference type="RuleBase" id="RU004480"/>
    </source>
</evidence>
<keyword evidence="6" id="KW-0963">Cytoplasm</keyword>
<evidence type="ECO:0000256" key="8">
    <source>
        <dbReference type="RuleBase" id="RU004479"/>
    </source>
</evidence>
<dbReference type="Gene3D" id="1.10.275.10">
    <property type="entry name" value="Fumarase/aspartase (N-terminal domain)"/>
    <property type="match status" value="1"/>
</dbReference>
<evidence type="ECO:0000256" key="3">
    <source>
        <dbReference type="ARBA" id="ARBA00022808"/>
    </source>
</evidence>
<protein>
    <recommendedName>
        <fullName evidence="2 6">Histidine ammonia-lyase</fullName>
        <shortName evidence="6">Histidase</shortName>
        <ecNumber evidence="2 6">4.3.1.3</ecNumber>
    </recommendedName>
</protein>
<evidence type="ECO:0000256" key="6">
    <source>
        <dbReference type="HAMAP-Rule" id="MF_00229"/>
    </source>
</evidence>
<dbReference type="InterPro" id="IPR001106">
    <property type="entry name" value="Aromatic_Lyase"/>
</dbReference>
<dbReference type="EMBL" id="AP025591">
    <property type="protein sequence ID" value="BDG06664.1"/>
    <property type="molecule type" value="Genomic_DNA"/>
</dbReference>
<proteinExistence type="inferred from homology"/>
<gene>
    <name evidence="6 10" type="primary">hutH</name>
    <name evidence="10" type="ORF">AMOR_56600</name>
</gene>
<evidence type="ECO:0000313" key="10">
    <source>
        <dbReference type="EMBL" id="BDG06664.1"/>
    </source>
</evidence>
<dbReference type="InterPro" id="IPR008948">
    <property type="entry name" value="L-Aspartase-like"/>
</dbReference>
<keyword evidence="3 6" id="KW-0369">Histidine metabolism</keyword>
<comment type="PTM">
    <text evidence="6">Contains an active site 4-methylidene-imidazol-5-one (MIO), which is formed autocatalytically by cyclization and dehydration of residues Ala-Ser-Gly.</text>
</comment>
<dbReference type="EC" id="4.3.1.3" evidence="2 6"/>
<evidence type="ECO:0000256" key="2">
    <source>
        <dbReference type="ARBA" id="ARBA00012994"/>
    </source>
</evidence>
<dbReference type="PROSITE" id="PS00488">
    <property type="entry name" value="PAL_HISTIDASE"/>
    <property type="match status" value="1"/>
</dbReference>